<dbReference type="AlphaFoldDB" id="A0A517WKD3"/>
<name>A0A517WKD3_9PLAN</name>
<accession>A0A517WKD3</accession>
<sequence length="244" mass="27639">MVEKTRIIITDLTRFKEGSKNVCTAGVTEDGTLIRPYPPYLLASDCERLDIHPGAILEGDFTPSNASPPHVEDANWENLNYVDRCSSNEFRDALKTGLFKTIHEGFEYDLPSGEKCIPIIVKPARSIITIKLQPHSFSIIGDSYNANKVRANFWDMEGNQFSFLPITDRGFVDQALKIQGNSSAIAKMNYHVQSQSELYLRIGLSRAYQAPSGKNGYWIQVNGIYTFPDYMDYIRCYNDKDDQT</sequence>
<dbReference type="InterPro" id="IPR054335">
    <property type="entry name" value="DuOB_dom"/>
</dbReference>
<proteinExistence type="predicted"/>
<organism evidence="2 3">
    <name type="scientific">Gimesia chilikensis</name>
    <dbReference type="NCBI Taxonomy" id="2605989"/>
    <lineage>
        <taxon>Bacteria</taxon>
        <taxon>Pseudomonadati</taxon>
        <taxon>Planctomycetota</taxon>
        <taxon>Planctomycetia</taxon>
        <taxon>Planctomycetales</taxon>
        <taxon>Planctomycetaceae</taxon>
        <taxon>Gimesia</taxon>
    </lineage>
</organism>
<evidence type="ECO:0000313" key="2">
    <source>
        <dbReference type="EMBL" id="QDU05715.1"/>
    </source>
</evidence>
<dbReference type="EMBL" id="CP036347">
    <property type="protein sequence ID" value="QDU05715.1"/>
    <property type="molecule type" value="Genomic_DNA"/>
</dbReference>
<gene>
    <name evidence="2" type="ORF">V6x_54560</name>
</gene>
<dbReference type="Pfam" id="PF22557">
    <property type="entry name" value="DuOB"/>
    <property type="match status" value="1"/>
</dbReference>
<dbReference type="Proteomes" id="UP000320722">
    <property type="component" value="Chromosome"/>
</dbReference>
<feature type="domain" description="Dual OB-containing" evidence="1">
    <location>
        <begin position="21"/>
        <end position="224"/>
    </location>
</feature>
<protein>
    <recommendedName>
        <fullName evidence="1">Dual OB-containing domain-containing protein</fullName>
    </recommendedName>
</protein>
<evidence type="ECO:0000313" key="3">
    <source>
        <dbReference type="Proteomes" id="UP000320722"/>
    </source>
</evidence>
<evidence type="ECO:0000259" key="1">
    <source>
        <dbReference type="Pfam" id="PF22557"/>
    </source>
</evidence>
<reference evidence="2 3" key="1">
    <citation type="submission" date="2019-02" db="EMBL/GenBank/DDBJ databases">
        <title>Deep-cultivation of Planctomycetes and their phenomic and genomic characterization uncovers novel biology.</title>
        <authorList>
            <person name="Wiegand S."/>
            <person name="Jogler M."/>
            <person name="Boedeker C."/>
            <person name="Pinto D."/>
            <person name="Vollmers J."/>
            <person name="Rivas-Marin E."/>
            <person name="Kohn T."/>
            <person name="Peeters S.H."/>
            <person name="Heuer A."/>
            <person name="Rast P."/>
            <person name="Oberbeckmann S."/>
            <person name="Bunk B."/>
            <person name="Jeske O."/>
            <person name="Meyerdierks A."/>
            <person name="Storesund J.E."/>
            <person name="Kallscheuer N."/>
            <person name="Luecker S."/>
            <person name="Lage O.M."/>
            <person name="Pohl T."/>
            <person name="Merkel B.J."/>
            <person name="Hornburger P."/>
            <person name="Mueller R.-W."/>
            <person name="Bruemmer F."/>
            <person name="Labrenz M."/>
            <person name="Spormann A.M."/>
            <person name="Op den Camp H."/>
            <person name="Overmann J."/>
            <person name="Amann R."/>
            <person name="Jetten M.S.M."/>
            <person name="Mascher T."/>
            <person name="Medema M.H."/>
            <person name="Devos D.P."/>
            <person name="Kaster A.-K."/>
            <person name="Ovreas L."/>
            <person name="Rohde M."/>
            <person name="Galperin M.Y."/>
            <person name="Jogler C."/>
        </authorList>
    </citation>
    <scope>NUCLEOTIDE SEQUENCE [LARGE SCALE GENOMIC DNA]</scope>
    <source>
        <strain evidence="2 3">V6</strain>
    </source>
</reference>
<dbReference type="RefSeq" id="WP_145044244.1">
    <property type="nucleotide sequence ID" value="NZ_CP036347.1"/>
</dbReference>